<dbReference type="Proteomes" id="UP000233767">
    <property type="component" value="Unassembled WGS sequence"/>
</dbReference>
<accession>A0A497U3I7</accession>
<protein>
    <submittedName>
        <fullName evidence="2">Uncharacterized protein</fullName>
    </submittedName>
</protein>
<name>A0A497U3I7_9FLAO</name>
<proteinExistence type="predicted"/>
<sequence>MSEKQKPPEGGLVRIASLLWLDPRVPTVNQNILNSKFICIENYFLTAIRKTMLFLKKIFTLREFKTLNCL</sequence>
<dbReference type="EMBL" id="RCCB01000012">
    <property type="protein sequence ID" value="RLJ24397.1"/>
    <property type="molecule type" value="Genomic_DNA"/>
</dbReference>
<evidence type="ECO:0000313" key="3">
    <source>
        <dbReference type="Proteomes" id="UP000233767"/>
    </source>
</evidence>
<gene>
    <name evidence="1" type="ORF">B0G92_1706</name>
    <name evidence="2" type="ORF">CLV50_2278</name>
</gene>
<dbReference type="Proteomes" id="UP000275027">
    <property type="component" value="Unassembled WGS sequence"/>
</dbReference>
<organism evidence="2 4">
    <name type="scientific">Flavobacterium lindanitolerans</name>
    <dbReference type="NCBI Taxonomy" id="428988"/>
    <lineage>
        <taxon>Bacteria</taxon>
        <taxon>Pseudomonadati</taxon>
        <taxon>Bacteroidota</taxon>
        <taxon>Flavobacteriia</taxon>
        <taxon>Flavobacteriales</taxon>
        <taxon>Flavobacteriaceae</taxon>
        <taxon>Flavobacterium</taxon>
    </lineage>
</organism>
<evidence type="ECO:0000313" key="2">
    <source>
        <dbReference type="EMBL" id="RLJ24397.1"/>
    </source>
</evidence>
<keyword evidence="3" id="KW-1185">Reference proteome</keyword>
<evidence type="ECO:0000313" key="4">
    <source>
        <dbReference type="Proteomes" id="UP000275027"/>
    </source>
</evidence>
<evidence type="ECO:0000313" key="1">
    <source>
        <dbReference type="EMBL" id="PKW30057.1"/>
    </source>
</evidence>
<dbReference type="AlphaFoldDB" id="A0A497U3I7"/>
<dbReference type="EMBL" id="PJND01000007">
    <property type="protein sequence ID" value="PKW30057.1"/>
    <property type="molecule type" value="Genomic_DNA"/>
</dbReference>
<reference evidence="2 4" key="2">
    <citation type="submission" date="2018-10" db="EMBL/GenBank/DDBJ databases">
        <title>Genomic Encyclopedia of Archaeal and Bacterial Type Strains, Phase II (KMG-II): from individual species to whole genera.</title>
        <authorList>
            <person name="Goeker M."/>
        </authorList>
    </citation>
    <scope>NUCLEOTIDE SEQUENCE [LARGE SCALE GENOMIC DNA]</scope>
    <source>
        <strain evidence="2 4">DSM 21886</strain>
    </source>
</reference>
<reference evidence="1 3" key="1">
    <citation type="submission" date="2017-12" db="EMBL/GenBank/DDBJ databases">
        <title>Genomic Encyclopedia of Type Strains, Phase III (KMG-III): the genomes of soil and plant-associated and newly described type strains.</title>
        <authorList>
            <person name="Whitman W."/>
        </authorList>
    </citation>
    <scope>NUCLEOTIDE SEQUENCE [LARGE SCALE GENOMIC DNA]</scope>
    <source>
        <strain evidence="1 3">IP-10</strain>
    </source>
</reference>
<comment type="caution">
    <text evidence="2">The sequence shown here is derived from an EMBL/GenBank/DDBJ whole genome shotgun (WGS) entry which is preliminary data.</text>
</comment>